<dbReference type="Pfam" id="PF03550">
    <property type="entry name" value="LolB"/>
    <property type="match status" value="1"/>
</dbReference>
<dbReference type="InterPro" id="IPR004565">
    <property type="entry name" value="OM_lipoprot_LolB"/>
</dbReference>
<dbReference type="GO" id="GO:0015031">
    <property type="term" value="P:protein transport"/>
    <property type="evidence" value="ECO:0007669"/>
    <property type="project" value="UniProtKB-KW"/>
</dbReference>
<accession>A0A136A6J3</accession>
<dbReference type="RefSeq" id="WP_201027385.1">
    <property type="nucleotide sequence ID" value="NZ_LSNE01000002.1"/>
</dbReference>
<evidence type="ECO:0000256" key="6">
    <source>
        <dbReference type="ARBA" id="ARBA00022729"/>
    </source>
</evidence>
<gene>
    <name evidence="13" type="primary">lolB</name>
    <name evidence="15" type="ORF">AX660_04870</name>
</gene>
<name>A0A136A6J3_9ALTE</name>
<keyword evidence="6" id="KW-0732">Signal</keyword>
<keyword evidence="12 15" id="KW-0449">Lipoprotein</keyword>
<comment type="similarity">
    <text evidence="2 13">Belongs to the LolB family.</text>
</comment>
<comment type="function">
    <text evidence="13">Plays a critical role in the incorporation of lipoproteins in the outer membrane after they are released by the LolA protein.</text>
</comment>
<keyword evidence="16" id="KW-1185">Reference proteome</keyword>
<evidence type="ECO:0000256" key="4">
    <source>
        <dbReference type="ARBA" id="ARBA00016202"/>
    </source>
</evidence>
<dbReference type="SUPFAM" id="SSF89392">
    <property type="entry name" value="Prokaryotic lipoproteins and lipoprotein localization factors"/>
    <property type="match status" value="1"/>
</dbReference>
<comment type="caution">
    <text evidence="15">The sequence shown here is derived from an EMBL/GenBank/DDBJ whole genome shotgun (WGS) entry which is preliminary data.</text>
</comment>
<organism evidence="15 16">
    <name type="scientific">Paraglaciecola hydrolytica</name>
    <dbReference type="NCBI Taxonomy" id="1799789"/>
    <lineage>
        <taxon>Bacteria</taxon>
        <taxon>Pseudomonadati</taxon>
        <taxon>Pseudomonadota</taxon>
        <taxon>Gammaproteobacteria</taxon>
        <taxon>Alteromonadales</taxon>
        <taxon>Alteromonadaceae</taxon>
        <taxon>Paraglaciecola</taxon>
    </lineage>
</organism>
<feature type="transmembrane region" description="Helical" evidence="14">
    <location>
        <begin position="12"/>
        <end position="33"/>
    </location>
</feature>
<evidence type="ECO:0000256" key="13">
    <source>
        <dbReference type="HAMAP-Rule" id="MF_00233"/>
    </source>
</evidence>
<keyword evidence="8 13" id="KW-0472">Membrane</keyword>
<evidence type="ECO:0000313" key="15">
    <source>
        <dbReference type="EMBL" id="KXI30750.1"/>
    </source>
</evidence>
<comment type="subcellular location">
    <subcellularLocation>
        <location evidence="1">Cell outer membrane</location>
        <topology evidence="1">Lipid-anchor</topology>
    </subcellularLocation>
</comment>
<keyword evidence="7 13" id="KW-0653">Protein transport</keyword>
<dbReference type="HAMAP" id="MF_00233">
    <property type="entry name" value="LolB"/>
    <property type="match status" value="1"/>
</dbReference>
<evidence type="ECO:0000256" key="11">
    <source>
        <dbReference type="ARBA" id="ARBA00023237"/>
    </source>
</evidence>
<keyword evidence="14" id="KW-1133">Transmembrane helix</keyword>
<keyword evidence="14" id="KW-0812">Transmembrane</keyword>
<evidence type="ECO:0000256" key="5">
    <source>
        <dbReference type="ARBA" id="ARBA00022448"/>
    </source>
</evidence>
<dbReference type="STRING" id="1799789.AX660_04870"/>
<reference evidence="16" key="1">
    <citation type="submission" date="2016-02" db="EMBL/GenBank/DDBJ databases">
        <authorList>
            <person name="Schultz-Johansen M."/>
            <person name="Glaring M.A."/>
            <person name="Bech P.K."/>
            <person name="Stougaard P."/>
        </authorList>
    </citation>
    <scope>NUCLEOTIDE SEQUENCE [LARGE SCALE GENOMIC DNA]</scope>
    <source>
        <strain evidence="16">S66</strain>
    </source>
</reference>
<dbReference type="AlphaFoldDB" id="A0A136A6J3"/>
<evidence type="ECO:0000256" key="3">
    <source>
        <dbReference type="ARBA" id="ARBA00011245"/>
    </source>
</evidence>
<dbReference type="NCBIfam" id="TIGR00548">
    <property type="entry name" value="lolB"/>
    <property type="match status" value="1"/>
</dbReference>
<evidence type="ECO:0000256" key="9">
    <source>
        <dbReference type="ARBA" id="ARBA00023139"/>
    </source>
</evidence>
<keyword evidence="10 13" id="KW-0143">Chaperone</keyword>
<dbReference type="EMBL" id="LSNE01000002">
    <property type="protein sequence ID" value="KXI30750.1"/>
    <property type="molecule type" value="Genomic_DNA"/>
</dbReference>
<evidence type="ECO:0000256" key="1">
    <source>
        <dbReference type="ARBA" id="ARBA00004459"/>
    </source>
</evidence>
<protein>
    <recommendedName>
        <fullName evidence="4 13">Outer-membrane lipoprotein LolB</fullName>
    </recommendedName>
</protein>
<evidence type="ECO:0000256" key="2">
    <source>
        <dbReference type="ARBA" id="ARBA00009696"/>
    </source>
</evidence>
<dbReference type="Gene3D" id="2.50.20.10">
    <property type="entry name" value="Lipoprotein localisation LolA/LolB/LppX"/>
    <property type="match status" value="1"/>
</dbReference>
<dbReference type="InterPro" id="IPR029046">
    <property type="entry name" value="LolA/LolB/LppX"/>
</dbReference>
<evidence type="ECO:0000256" key="7">
    <source>
        <dbReference type="ARBA" id="ARBA00022927"/>
    </source>
</evidence>
<comment type="subunit">
    <text evidence="3 13">Monomer.</text>
</comment>
<dbReference type="Proteomes" id="UP000070299">
    <property type="component" value="Unassembled WGS sequence"/>
</dbReference>
<evidence type="ECO:0000256" key="10">
    <source>
        <dbReference type="ARBA" id="ARBA00023186"/>
    </source>
</evidence>
<keyword evidence="5 13" id="KW-0813">Transport</keyword>
<keyword evidence="9" id="KW-0564">Palmitate</keyword>
<dbReference type="GO" id="GO:0009279">
    <property type="term" value="C:cell outer membrane"/>
    <property type="evidence" value="ECO:0007669"/>
    <property type="project" value="UniProtKB-SubCell"/>
</dbReference>
<keyword evidence="11 13" id="KW-0998">Cell outer membrane</keyword>
<sequence length="208" mass="23437">MTCHYSCFINKVRWLGIFILGAAFVGCSTLPPVSVDLNSQQHQSALAKLNNWQIRGKLGFKSPEKKQSASLSWEQKQDDYQLSLNSILGTSILSMQGNHSGATLIADDETHSGNNASELIWQITGWTLPVEQLPVWIKGQSLPNDKVVLAEQGWITQLQPTCENCEGWLINYAEYALNNQQWLPHKIVLLNQHNQLQVTIKINTWIVK</sequence>
<evidence type="ECO:0000256" key="12">
    <source>
        <dbReference type="ARBA" id="ARBA00023288"/>
    </source>
</evidence>
<proteinExistence type="inferred from homology"/>
<dbReference type="GO" id="GO:0044874">
    <property type="term" value="P:lipoprotein localization to outer membrane"/>
    <property type="evidence" value="ECO:0007669"/>
    <property type="project" value="UniProtKB-UniRule"/>
</dbReference>
<evidence type="ECO:0000256" key="14">
    <source>
        <dbReference type="SAM" id="Phobius"/>
    </source>
</evidence>
<evidence type="ECO:0000313" key="16">
    <source>
        <dbReference type="Proteomes" id="UP000070299"/>
    </source>
</evidence>
<dbReference type="CDD" id="cd16326">
    <property type="entry name" value="LolB"/>
    <property type="match status" value="1"/>
</dbReference>
<evidence type="ECO:0000256" key="8">
    <source>
        <dbReference type="ARBA" id="ARBA00023136"/>
    </source>
</evidence>